<feature type="region of interest" description="Disordered" evidence="1">
    <location>
        <begin position="161"/>
        <end position="198"/>
    </location>
</feature>
<evidence type="ECO:0000259" key="2">
    <source>
        <dbReference type="Pfam" id="PF15715"/>
    </source>
</evidence>
<dbReference type="Pfam" id="PF15715">
    <property type="entry name" value="PAF"/>
    <property type="match status" value="1"/>
</dbReference>
<proteinExistence type="predicted"/>
<organism evidence="3 4">
    <name type="scientific">Molorchus minor</name>
    <dbReference type="NCBI Taxonomy" id="1323400"/>
    <lineage>
        <taxon>Eukaryota</taxon>
        <taxon>Metazoa</taxon>
        <taxon>Ecdysozoa</taxon>
        <taxon>Arthropoda</taxon>
        <taxon>Hexapoda</taxon>
        <taxon>Insecta</taxon>
        <taxon>Pterygota</taxon>
        <taxon>Neoptera</taxon>
        <taxon>Endopterygota</taxon>
        <taxon>Coleoptera</taxon>
        <taxon>Polyphaga</taxon>
        <taxon>Cucujiformia</taxon>
        <taxon>Chrysomeloidea</taxon>
        <taxon>Cerambycidae</taxon>
        <taxon>Lamiinae</taxon>
        <taxon>Monochamini</taxon>
        <taxon>Molorchus</taxon>
    </lineage>
</organism>
<dbReference type="Proteomes" id="UP001162164">
    <property type="component" value="Unassembled WGS sequence"/>
</dbReference>
<protein>
    <recommendedName>
        <fullName evidence="2">PCNA-associated factor histone-like domain-containing protein</fullName>
    </recommendedName>
</protein>
<gene>
    <name evidence="3" type="ORF">NQ317_004851</name>
</gene>
<feature type="compositionally biased region" description="Basic and acidic residues" evidence="1">
    <location>
        <begin position="176"/>
        <end position="198"/>
    </location>
</feature>
<sequence length="290" mass="32606">MGSTFEHLYLHKLKSLAAGAATDFGINRDVSTWTGCRNLLVVPAVHSYLNPTLSDRSGLQNFKKDLINKNLLVTLPNMVRTSGGIRISAGKSSKKGGGGGNSRPSPYSSSGKSSSKGSSHLPPIPHCEVPNWQKPITNFFNIDASSSKNDNDMKIPEDVNTAEENKENDSVNENEETNKKEKGRTPEEGEIKEFDNEDKDVSSNETLVMYFNLLPNRYSKLLYKDNKRINKFVDRSMILKWSMRYLLGVENFPNRHKICLCYSYLNAERHNIKEILTGSTDNRLLDKSKL</sequence>
<dbReference type="InterPro" id="IPR031444">
    <property type="entry name" value="PCNA-AF_dom"/>
</dbReference>
<reference evidence="3" key="1">
    <citation type="journal article" date="2023" name="Insect Mol. Biol.">
        <title>Genome sequencing provides insights into the evolution of gene families encoding plant cell wall-degrading enzymes in longhorned beetles.</title>
        <authorList>
            <person name="Shin N.R."/>
            <person name="Okamura Y."/>
            <person name="Kirsch R."/>
            <person name="Pauchet Y."/>
        </authorList>
    </citation>
    <scope>NUCLEOTIDE SEQUENCE</scope>
    <source>
        <strain evidence="3">MMC_N1</strain>
    </source>
</reference>
<evidence type="ECO:0000313" key="4">
    <source>
        <dbReference type="Proteomes" id="UP001162164"/>
    </source>
</evidence>
<dbReference type="EMBL" id="JAPWTJ010001039">
    <property type="protein sequence ID" value="KAJ8974174.1"/>
    <property type="molecule type" value="Genomic_DNA"/>
</dbReference>
<accession>A0ABQ9J8G2</accession>
<name>A0ABQ9J8G2_9CUCU</name>
<feature type="region of interest" description="Disordered" evidence="1">
    <location>
        <begin position="84"/>
        <end position="130"/>
    </location>
</feature>
<feature type="compositionally biased region" description="Low complexity" evidence="1">
    <location>
        <begin position="102"/>
        <end position="119"/>
    </location>
</feature>
<comment type="caution">
    <text evidence="3">The sequence shown here is derived from an EMBL/GenBank/DDBJ whole genome shotgun (WGS) entry which is preliminary data.</text>
</comment>
<feature type="domain" description="PCNA-associated factor histone-like" evidence="2">
    <location>
        <begin position="78"/>
        <end position="200"/>
    </location>
</feature>
<evidence type="ECO:0000313" key="3">
    <source>
        <dbReference type="EMBL" id="KAJ8974174.1"/>
    </source>
</evidence>
<evidence type="ECO:0000256" key="1">
    <source>
        <dbReference type="SAM" id="MobiDB-lite"/>
    </source>
</evidence>
<keyword evidence="4" id="KW-1185">Reference proteome</keyword>